<dbReference type="InterPro" id="IPR004463">
    <property type="entry name" value="UDP-acyl_GlcNac_deAcase"/>
</dbReference>
<evidence type="ECO:0000256" key="10">
    <source>
        <dbReference type="ARBA" id="ARBA00023098"/>
    </source>
</evidence>
<dbReference type="EC" id="3.5.1.108" evidence="4"/>
<name>Q3LWB5_BIGNA</name>
<dbReference type="PANTHER" id="PTHR33694">
    <property type="entry name" value="UDP-3-O-ACYL-N-ACETYLGLUCOSAMINE DEACETYLASE 1, MITOCHONDRIAL-RELATED"/>
    <property type="match status" value="1"/>
</dbReference>
<comment type="similarity">
    <text evidence="3">Belongs to the LpxC family.</text>
</comment>
<dbReference type="EMBL" id="DQ158857">
    <property type="protein sequence ID" value="ABA27251.1"/>
    <property type="molecule type" value="Genomic_DNA"/>
</dbReference>
<dbReference type="InterPro" id="IPR015870">
    <property type="entry name" value="UDP-acyl_N-AcGlcN_deAcase_N"/>
</dbReference>
<keyword evidence="8" id="KW-0378">Hydrolase</keyword>
<sequence length="403" mass="45865">MVTHKLNNLDKMKYQNDILSKNEKYQKTILKPIKVSGISIHDKKIANIVLSPANSGDGRYFVINKEKSLKNAIKNDINSTNLNKLITKSMPDIDSITKNNSVLLSQRENGYSGNFQLYTDSTFSMNQDTRTLKNPQNNKRLLYKPINSIDASIENVVSKPTWQLSIEKNFESVNSIEHLLSTLEALSIDNLRIDISDGNHIPILDGSAIGWVDEIAKAKITYSKSNSSFNSKNQYEKRKKKLRSHANKFITLNSNDSFISYYPDTSSKITVGLDLSKNAPIIGKQWFSYNIFEDDHYKWEIAPARMYINSLDQLYKATDIGYFKTGIENTINVANFDSWLNSDSLRYYNTECARHEILDIIGCLGLLSYKGNGGIPFGHIVAYKPDLELTVRFVKLLKELLIF</sequence>
<dbReference type="RefSeq" id="XP_001712863.1">
    <property type="nucleotide sequence ID" value="XM_001712811.1"/>
</dbReference>
<comment type="cofactor">
    <cofactor evidence="1">
        <name>Zn(2+)</name>
        <dbReference type="ChEBI" id="CHEBI:29105"/>
    </cofactor>
</comment>
<evidence type="ECO:0000256" key="4">
    <source>
        <dbReference type="ARBA" id="ARBA00012745"/>
    </source>
</evidence>
<evidence type="ECO:0000256" key="6">
    <source>
        <dbReference type="ARBA" id="ARBA00022556"/>
    </source>
</evidence>
<evidence type="ECO:0000256" key="9">
    <source>
        <dbReference type="ARBA" id="ARBA00022833"/>
    </source>
</evidence>
<dbReference type="PANTHER" id="PTHR33694:SF1">
    <property type="entry name" value="UDP-3-O-ACYL-N-ACETYLGLUCOSAMINE DEACETYLASE 1, MITOCHONDRIAL-RELATED"/>
    <property type="match status" value="1"/>
</dbReference>
<dbReference type="GO" id="GO:0103117">
    <property type="term" value="F:UDP-3-O-acyl-N-acetylglucosamine deacetylase activity"/>
    <property type="evidence" value="ECO:0007669"/>
    <property type="project" value="UniProtKB-EC"/>
</dbReference>
<dbReference type="Proteomes" id="UP000243425">
    <property type="component" value="Nucleomorph 2"/>
</dbReference>
<dbReference type="GO" id="GO:0016020">
    <property type="term" value="C:membrane"/>
    <property type="evidence" value="ECO:0007669"/>
    <property type="project" value="GOC"/>
</dbReference>
<evidence type="ECO:0000256" key="7">
    <source>
        <dbReference type="ARBA" id="ARBA00022723"/>
    </source>
</evidence>
<keyword evidence="13" id="KW-0542">Nucleomorph</keyword>
<comment type="function">
    <text evidence="12">Involved in the biosynthesis of lipid A, a phosphorylated glycolipid that in bacteria anchors the lipopolysaccharide to the outer membrane of the cell. Lipid A-like molecules in plants may serve as structural components of the outer membranes of mitochondria and/or chloroplasts, or may be involved in signal transduction or plant defense responses.</text>
</comment>
<accession>Q3LWB5</accession>
<dbReference type="InterPro" id="IPR020568">
    <property type="entry name" value="Ribosomal_Su5_D2-typ_SF"/>
</dbReference>
<proteinExistence type="inferred from homology"/>
<keyword evidence="6" id="KW-0441">Lipid A biosynthesis</keyword>
<evidence type="ECO:0000256" key="8">
    <source>
        <dbReference type="ARBA" id="ARBA00022801"/>
    </source>
</evidence>
<dbReference type="Gene3D" id="3.30.230.20">
    <property type="entry name" value="lpxc deacetylase, domain 1"/>
    <property type="match status" value="2"/>
</dbReference>
<dbReference type="InterPro" id="IPR011334">
    <property type="entry name" value="UDP-acyl_GlcNac_deAcase_C"/>
</dbReference>
<comment type="catalytic activity">
    <reaction evidence="11">
        <text>a UDP-3-O-[(3R)-3-hydroxyacyl]-N-acetyl-alpha-D-glucosamine + H2O = a UDP-3-O-[(3R)-3-hydroxyacyl]-alpha-D-glucosamine + acetate</text>
        <dbReference type="Rhea" id="RHEA:67816"/>
        <dbReference type="ChEBI" id="CHEBI:15377"/>
        <dbReference type="ChEBI" id="CHEBI:30089"/>
        <dbReference type="ChEBI" id="CHEBI:137740"/>
        <dbReference type="ChEBI" id="CHEBI:173225"/>
        <dbReference type="EC" id="3.5.1.108"/>
    </reaction>
</comment>
<dbReference type="GeneID" id="5788549"/>
<evidence type="ECO:0000256" key="2">
    <source>
        <dbReference type="ARBA" id="ARBA00005002"/>
    </source>
</evidence>
<evidence type="ECO:0000256" key="12">
    <source>
        <dbReference type="ARBA" id="ARBA00024987"/>
    </source>
</evidence>
<dbReference type="Pfam" id="PF03331">
    <property type="entry name" value="LpxC"/>
    <property type="match status" value="1"/>
</dbReference>
<protein>
    <recommendedName>
        <fullName evidence="4">UDP-3-O-acyl-N-acetylglucosamine deacetylase</fullName>
        <ecNumber evidence="4">3.5.1.108</ecNumber>
    </recommendedName>
</protein>
<evidence type="ECO:0000313" key="13">
    <source>
        <dbReference type="EMBL" id="ABA27251.1"/>
    </source>
</evidence>
<dbReference type="UniPathway" id="UPA00359">
    <property type="reaction ID" value="UER00478"/>
</dbReference>
<evidence type="ECO:0000256" key="5">
    <source>
        <dbReference type="ARBA" id="ARBA00022516"/>
    </source>
</evidence>
<comment type="pathway">
    <text evidence="2">Glycolipid biosynthesis; lipid IV(A) biosynthesis; lipid IV(A) from (3R)-3-hydroxytetradecanoyl-[acyl-carrier-protein] and UDP-N-acetyl-alpha-D-glucosamine: step 2/6.</text>
</comment>
<evidence type="ECO:0000256" key="3">
    <source>
        <dbReference type="ARBA" id="ARBA00006170"/>
    </source>
</evidence>
<keyword evidence="7" id="KW-0479">Metal-binding</keyword>
<keyword evidence="5" id="KW-0444">Lipid biosynthesis</keyword>
<dbReference type="SUPFAM" id="SSF54211">
    <property type="entry name" value="Ribosomal protein S5 domain 2-like"/>
    <property type="match status" value="2"/>
</dbReference>
<dbReference type="GO" id="GO:0046872">
    <property type="term" value="F:metal ion binding"/>
    <property type="evidence" value="ECO:0007669"/>
    <property type="project" value="UniProtKB-KW"/>
</dbReference>
<dbReference type="GO" id="GO:2001289">
    <property type="term" value="P:lipid X metabolic process"/>
    <property type="evidence" value="ECO:0007669"/>
    <property type="project" value="UniProtKB-ARBA"/>
</dbReference>
<dbReference type="GO" id="GO:0009245">
    <property type="term" value="P:lipid A biosynthetic process"/>
    <property type="evidence" value="ECO:0007669"/>
    <property type="project" value="UniProtKB-KW"/>
</dbReference>
<evidence type="ECO:0000313" key="14">
    <source>
        <dbReference type="Proteomes" id="UP000243425"/>
    </source>
</evidence>
<evidence type="ECO:0000256" key="11">
    <source>
        <dbReference type="ARBA" id="ARBA00024535"/>
    </source>
</evidence>
<evidence type="ECO:0000256" key="1">
    <source>
        <dbReference type="ARBA" id="ARBA00001947"/>
    </source>
</evidence>
<dbReference type="AlphaFoldDB" id="Q3LWB5"/>
<reference evidence="13 14" key="1">
    <citation type="journal article" date="2006" name="Proc. Natl. Acad. Sci. U.S.A.">
        <title>Complete nucleotide sequence of the chlorarachniophyte nucleomorph: nature's smallest nucleus.</title>
        <authorList>
            <person name="Gilson P.R."/>
            <person name="Su V."/>
            <person name="Slamovits C.H."/>
            <person name="Reith M.E."/>
            <person name="Keeling P.J."/>
            <person name="McFadden G.I."/>
        </authorList>
    </citation>
    <scope>NUCLEOTIDE SEQUENCE [LARGE SCALE GENOMIC DNA]</scope>
    <source>
        <strain evidence="14">CCMP621</strain>
    </source>
</reference>
<geneLocation type="nucleomorph" evidence="13"/>
<dbReference type="Gene3D" id="3.30.1700.10">
    <property type="entry name" value="lpxc deacetylase, domain 2"/>
    <property type="match status" value="1"/>
</dbReference>
<keyword evidence="10" id="KW-0443">Lipid metabolism</keyword>
<keyword evidence="9" id="KW-0862">Zinc</keyword>
<organism evidence="13 14">
    <name type="scientific">Bigelowiella natans</name>
    <name type="common">Pedinomonas minutissima</name>
    <name type="synonym">Chlorarachnion sp. (strain CCMP621)</name>
    <dbReference type="NCBI Taxonomy" id="227086"/>
    <lineage>
        <taxon>Eukaryota</taxon>
        <taxon>Sar</taxon>
        <taxon>Rhizaria</taxon>
        <taxon>Cercozoa</taxon>
        <taxon>Chlorarachniophyceae</taxon>
        <taxon>Bigelowiella</taxon>
    </lineage>
</organism>